<reference evidence="3" key="1">
    <citation type="submission" date="2016-10" db="EMBL/GenBank/DDBJ databases">
        <authorList>
            <person name="Varghese N."/>
            <person name="Submissions S."/>
        </authorList>
    </citation>
    <scope>NUCLEOTIDE SEQUENCE [LARGE SCALE GENOMIC DNA]</scope>
    <source>
        <strain evidence="3">DSM 44637</strain>
    </source>
</reference>
<feature type="transmembrane region" description="Helical" evidence="1">
    <location>
        <begin position="63"/>
        <end position="81"/>
    </location>
</feature>
<dbReference type="Pfam" id="PF13593">
    <property type="entry name" value="SBF_like"/>
    <property type="match status" value="1"/>
</dbReference>
<dbReference type="EMBL" id="FOWC01000002">
    <property type="protein sequence ID" value="SFO50343.1"/>
    <property type="molecule type" value="Genomic_DNA"/>
</dbReference>
<dbReference type="Gene3D" id="1.20.1530.20">
    <property type="match status" value="1"/>
</dbReference>
<evidence type="ECO:0000256" key="1">
    <source>
        <dbReference type="SAM" id="Phobius"/>
    </source>
</evidence>
<name>A0A1I5HQ05_9PSEU</name>
<gene>
    <name evidence="2" type="ORF">SAMN05421854_1027</name>
</gene>
<dbReference type="InterPro" id="IPR016833">
    <property type="entry name" value="Put_Na-Bile_cotransptr"/>
</dbReference>
<organism evidence="2 3">
    <name type="scientific">Amycolatopsis rubida</name>
    <dbReference type="NCBI Taxonomy" id="112413"/>
    <lineage>
        <taxon>Bacteria</taxon>
        <taxon>Bacillati</taxon>
        <taxon>Actinomycetota</taxon>
        <taxon>Actinomycetes</taxon>
        <taxon>Pseudonocardiales</taxon>
        <taxon>Pseudonocardiaceae</taxon>
        <taxon>Amycolatopsis</taxon>
    </lineage>
</organism>
<keyword evidence="1" id="KW-1133">Transmembrane helix</keyword>
<dbReference type="Proteomes" id="UP000199137">
    <property type="component" value="Unassembled WGS sequence"/>
</dbReference>
<keyword evidence="1" id="KW-0472">Membrane</keyword>
<keyword evidence="1" id="KW-0812">Transmembrane</keyword>
<evidence type="ECO:0000313" key="3">
    <source>
        <dbReference type="Proteomes" id="UP000199137"/>
    </source>
</evidence>
<proteinExistence type="predicted"/>
<sequence length="125" mass="14041">MRAGRVRTGRFLCRTVRINDGQTTKSAGASAETTEDLLRRSAQTGILPRRRDRDRVLWSKKSLASGVPMATVLFPATAVGLTVLPLMLFQQIQLMVCAWMARRYANRRARTAEQRVIRIVLDVAV</sequence>
<dbReference type="STRING" id="112413.SAMN05421854_1027"/>
<protein>
    <submittedName>
        <fullName evidence="2">SBF-like CPA transporter family</fullName>
    </submittedName>
</protein>
<dbReference type="AlphaFoldDB" id="A0A1I5HQ05"/>
<accession>A0A1I5HQ05</accession>
<evidence type="ECO:0000313" key="2">
    <source>
        <dbReference type="EMBL" id="SFO50343.1"/>
    </source>
</evidence>
<dbReference type="InterPro" id="IPR038770">
    <property type="entry name" value="Na+/solute_symporter_sf"/>
</dbReference>